<reference evidence="3" key="1">
    <citation type="submission" date="2016-01" db="EMBL/GenBank/DDBJ databases">
        <title>WGS of SAMN04407783.</title>
        <authorList>
            <person name="Adams M."/>
            <person name="Sutton G."/>
            <person name="Nelson K."/>
            <person name="Thaden J."/>
            <person name="Fowler V."/>
            <person name="Mccorrison J."/>
            <person name="Sanka R."/>
            <person name="Brinkac L."/>
            <person name="Nierman W."/>
        </authorList>
    </citation>
    <scope>NUCLEOTIDE SEQUENCE [LARGE SCALE GENOMIC DNA]</scope>
    <source>
        <strain evidence="3">GN04363</strain>
    </source>
</reference>
<dbReference type="EMBL" id="LRCR01000032">
    <property type="protein sequence ID" value="KUQ81836.1"/>
    <property type="molecule type" value="Genomic_DNA"/>
</dbReference>
<dbReference type="SUPFAM" id="SSF51206">
    <property type="entry name" value="cAMP-binding domain-like"/>
    <property type="match status" value="1"/>
</dbReference>
<feature type="domain" description="IprA winged helix-turn-helix" evidence="1">
    <location>
        <begin position="150"/>
        <end position="216"/>
    </location>
</feature>
<accession>A0A0X4EJD9</accession>
<comment type="caution">
    <text evidence="2">The sequence shown here is derived from an EMBL/GenBank/DDBJ whole genome shotgun (WGS) entry which is preliminary data.</text>
</comment>
<dbReference type="RefSeq" id="WP_023292659.1">
    <property type="nucleotide sequence ID" value="NZ_LRCR01000032.1"/>
</dbReference>
<evidence type="ECO:0000259" key="1">
    <source>
        <dbReference type="Pfam" id="PF15977"/>
    </source>
</evidence>
<keyword evidence="3" id="KW-1185">Reference proteome</keyword>
<dbReference type="InterPro" id="IPR018490">
    <property type="entry name" value="cNMP-bd_dom_sf"/>
</dbReference>
<protein>
    <submittedName>
        <fullName evidence="2">Cyclic nucleotide-binding protein</fullName>
    </submittedName>
</protein>
<dbReference type="InterPro" id="IPR014710">
    <property type="entry name" value="RmlC-like_jellyroll"/>
</dbReference>
<proteinExistence type="predicted"/>
<organism evidence="2 3">
    <name type="scientific">Enterobacter genomosp. O</name>
    <dbReference type="NCBI Taxonomy" id="2364150"/>
    <lineage>
        <taxon>Bacteria</taxon>
        <taxon>Pseudomonadati</taxon>
        <taxon>Pseudomonadota</taxon>
        <taxon>Gammaproteobacteria</taxon>
        <taxon>Enterobacterales</taxon>
        <taxon>Enterobacteriaceae</taxon>
        <taxon>Enterobacter</taxon>
        <taxon>Enterobacter cloacae complex</taxon>
        <taxon>Enterobacter cloacae complex clade O</taxon>
    </lineage>
</organism>
<evidence type="ECO:0000313" key="2">
    <source>
        <dbReference type="EMBL" id="KUQ81836.1"/>
    </source>
</evidence>
<gene>
    <name evidence="2" type="ORF">AWI28_21155</name>
</gene>
<dbReference type="InterPro" id="IPR041687">
    <property type="entry name" value="HTH_46"/>
</dbReference>
<dbReference type="AlphaFoldDB" id="A0A0X4EJD9"/>
<dbReference type="Pfam" id="PF15977">
    <property type="entry name" value="HTH_46"/>
    <property type="match status" value="1"/>
</dbReference>
<sequence>MNTRMAPELSKERSTVLGVKPFEHIEKLIDNILPFAERRIVLKGDIVHYYQNDIRQCFLLTQGSVALHRRGDGIVLNSESSPFILGVSSQFSSEHLYVRVLETAEIAAVSLECFNHVVAQQNLWEHFSKLLIYTASRVYEHCAQISQMSAYDIIRFQLVELMQEPDAIRQNITAAAYIKSRTYLSRSGIMRILAELRTGKYITMERGVLLDVHHLPRKY</sequence>
<name>A0A0X4EJD9_9ENTR</name>
<evidence type="ECO:0000313" key="3">
    <source>
        <dbReference type="Proteomes" id="UP000064715"/>
    </source>
</evidence>
<dbReference type="OrthoDB" id="6625231at2"/>
<dbReference type="Proteomes" id="UP000064715">
    <property type="component" value="Unassembled WGS sequence"/>
</dbReference>
<dbReference type="Gene3D" id="2.60.120.10">
    <property type="entry name" value="Jelly Rolls"/>
    <property type="match status" value="1"/>
</dbReference>